<proteinExistence type="predicted"/>
<evidence type="ECO:0000313" key="2">
    <source>
        <dbReference type="Proteomes" id="UP000250369"/>
    </source>
</evidence>
<dbReference type="Proteomes" id="UP000250369">
    <property type="component" value="Unassembled WGS sequence"/>
</dbReference>
<dbReference type="RefSeq" id="WP_113031868.1">
    <property type="nucleotide sequence ID" value="NZ_QMFB01000008.1"/>
</dbReference>
<name>A0A329MKL7_9BACL</name>
<protein>
    <submittedName>
        <fullName evidence="1">Uncharacterized protein</fullName>
    </submittedName>
</protein>
<gene>
    <name evidence="1" type="ORF">DQG23_16050</name>
</gene>
<dbReference type="AlphaFoldDB" id="A0A329MKL7"/>
<sequence length="243" mass="27037">MALIKKPIIAFLALLLTLAMLSGCRSIGGQTIIDWVDFLKLNGISYTGQWSAVVTDPAQIGGEIGKVKFNVADNVHHSGYKTKEGDAAFLPKGTVVYEVNGYPDRSFVAVQDPEAYNGYRLYADDRKIRELAASLEPDERKVSSARLYEGYTDFKLLKELKADSASIFVAMLKRSEERQDYSPATRNGDPTAYPFVLDTGDAIGYWNIIYYDGLRYYWHDNNVKLLPGEFASYVTNSAAGETP</sequence>
<dbReference type="PROSITE" id="PS51257">
    <property type="entry name" value="PROKAR_LIPOPROTEIN"/>
    <property type="match status" value="1"/>
</dbReference>
<organism evidence="1 2">
    <name type="scientific">Paenibacillus contaminans</name>
    <dbReference type="NCBI Taxonomy" id="450362"/>
    <lineage>
        <taxon>Bacteria</taxon>
        <taxon>Bacillati</taxon>
        <taxon>Bacillota</taxon>
        <taxon>Bacilli</taxon>
        <taxon>Bacillales</taxon>
        <taxon>Paenibacillaceae</taxon>
        <taxon>Paenibacillus</taxon>
    </lineage>
</organism>
<keyword evidence="2" id="KW-1185">Reference proteome</keyword>
<comment type="caution">
    <text evidence="1">The sequence shown here is derived from an EMBL/GenBank/DDBJ whole genome shotgun (WGS) entry which is preliminary data.</text>
</comment>
<dbReference type="EMBL" id="QMFB01000008">
    <property type="protein sequence ID" value="RAV20471.1"/>
    <property type="molecule type" value="Genomic_DNA"/>
</dbReference>
<evidence type="ECO:0000313" key="1">
    <source>
        <dbReference type="EMBL" id="RAV20471.1"/>
    </source>
</evidence>
<reference evidence="1 2" key="1">
    <citation type="journal article" date="2009" name="Int. J. Syst. Evol. Microbiol.">
        <title>Paenibacillus contaminans sp. nov., isolated from a contaminated laboratory plate.</title>
        <authorList>
            <person name="Chou J.H."/>
            <person name="Lee J.H."/>
            <person name="Lin M.C."/>
            <person name="Chang P.S."/>
            <person name="Arun A.B."/>
            <person name="Young C.C."/>
            <person name="Chen W.M."/>
        </authorList>
    </citation>
    <scope>NUCLEOTIDE SEQUENCE [LARGE SCALE GENOMIC DNA]</scope>
    <source>
        <strain evidence="1 2">CKOBP-6</strain>
    </source>
</reference>
<dbReference type="OrthoDB" id="2567404at2"/>
<accession>A0A329MKL7</accession>